<feature type="transmembrane region" description="Helical" evidence="7">
    <location>
        <begin position="274"/>
        <end position="292"/>
    </location>
</feature>
<dbReference type="EMBL" id="JAGXFD010000002">
    <property type="protein sequence ID" value="MBZ9568984.1"/>
    <property type="molecule type" value="Genomic_DNA"/>
</dbReference>
<dbReference type="NCBIfam" id="TIGR00786">
    <property type="entry name" value="dctM"/>
    <property type="match status" value="1"/>
</dbReference>
<comment type="subcellular location">
    <subcellularLocation>
        <location evidence="1 7">Cell inner membrane</location>
        <topology evidence="1 7">Multi-pass membrane protein</topology>
    </subcellularLocation>
</comment>
<dbReference type="PIRSF" id="PIRSF006066">
    <property type="entry name" value="HI0050"/>
    <property type="match status" value="1"/>
</dbReference>
<gene>
    <name evidence="9" type="ORF">KGQ91_15050</name>
</gene>
<dbReference type="InterPro" id="IPR010656">
    <property type="entry name" value="DctM"/>
</dbReference>
<keyword evidence="4 7" id="KW-0812">Transmembrane</keyword>
<feature type="transmembrane region" description="Helical" evidence="7">
    <location>
        <begin position="135"/>
        <end position="156"/>
    </location>
</feature>
<comment type="caution">
    <text evidence="9">The sequence shown here is derived from an EMBL/GenBank/DDBJ whole genome shotgun (WGS) entry which is preliminary data.</text>
</comment>
<evidence type="ECO:0000256" key="1">
    <source>
        <dbReference type="ARBA" id="ARBA00004429"/>
    </source>
</evidence>
<feature type="transmembrane region" description="Helical" evidence="7">
    <location>
        <begin position="38"/>
        <end position="67"/>
    </location>
</feature>
<evidence type="ECO:0000256" key="6">
    <source>
        <dbReference type="ARBA" id="ARBA00023136"/>
    </source>
</evidence>
<keyword evidence="7" id="KW-0813">Transport</keyword>
<reference evidence="9 10" key="1">
    <citation type="submission" date="2021-05" db="EMBL/GenBank/DDBJ databases">
        <title>Petroleum and Energy Research Collection (APPE): ex situ preservation of microbial diversity associated with the oil industry and exploitation of its biotechnological potential.</title>
        <authorList>
            <person name="Paixao C.T.M."/>
            <person name="Gomes M.B."/>
            <person name="Oliveira V.M."/>
        </authorList>
    </citation>
    <scope>NUCLEOTIDE SEQUENCE [LARGE SCALE GENOMIC DNA]</scope>
    <source>
        <strain evidence="9 10">LIT2</strain>
    </source>
</reference>
<keyword evidence="2" id="KW-1003">Cell membrane</keyword>
<dbReference type="Proteomes" id="UP001319883">
    <property type="component" value="Unassembled WGS sequence"/>
</dbReference>
<feature type="transmembrane region" description="Helical" evidence="7">
    <location>
        <begin position="168"/>
        <end position="191"/>
    </location>
</feature>
<keyword evidence="5 7" id="KW-1133">Transmembrane helix</keyword>
<feature type="transmembrane region" description="Helical" evidence="7">
    <location>
        <begin position="12"/>
        <end position="31"/>
    </location>
</feature>
<feature type="domain" description="TRAP C4-dicarboxylate transport system permease DctM subunit" evidence="8">
    <location>
        <begin position="40"/>
        <end position="449"/>
    </location>
</feature>
<accession>A0ABS7X256</accession>
<dbReference type="PANTHER" id="PTHR33362:SF3">
    <property type="entry name" value="SIALIC ACID TRAP TRANSPORTER PERMEASE PROTEIN SIAT"/>
    <property type="match status" value="1"/>
</dbReference>
<evidence type="ECO:0000259" key="8">
    <source>
        <dbReference type="Pfam" id="PF06808"/>
    </source>
</evidence>
<evidence type="ECO:0000256" key="2">
    <source>
        <dbReference type="ARBA" id="ARBA00022475"/>
    </source>
</evidence>
<evidence type="ECO:0000256" key="4">
    <source>
        <dbReference type="ARBA" id="ARBA00022692"/>
    </source>
</evidence>
<keyword evidence="6 7" id="KW-0472">Membrane</keyword>
<comment type="subunit">
    <text evidence="7">The complex comprises the extracytoplasmic solute receptor protein and the two transmembrane proteins.</text>
</comment>
<name>A0ABS7X256_9GAMM</name>
<feature type="transmembrane region" description="Helical" evidence="7">
    <location>
        <begin position="203"/>
        <end position="225"/>
    </location>
</feature>
<feature type="transmembrane region" description="Helical" evidence="7">
    <location>
        <begin position="246"/>
        <end position="268"/>
    </location>
</feature>
<keyword evidence="3 7" id="KW-0997">Cell inner membrane</keyword>
<protein>
    <recommendedName>
        <fullName evidence="7">TRAP transporter large permease protein</fullName>
    </recommendedName>
</protein>
<organism evidence="9 10">
    <name type="scientific">Modicisalibacter tunisiensis</name>
    <dbReference type="NCBI Taxonomy" id="390637"/>
    <lineage>
        <taxon>Bacteria</taxon>
        <taxon>Pseudomonadati</taxon>
        <taxon>Pseudomonadota</taxon>
        <taxon>Gammaproteobacteria</taxon>
        <taxon>Oceanospirillales</taxon>
        <taxon>Halomonadaceae</taxon>
        <taxon>Modicisalibacter</taxon>
    </lineage>
</organism>
<feature type="transmembrane region" description="Helical" evidence="7">
    <location>
        <begin position="388"/>
        <end position="412"/>
    </location>
</feature>
<dbReference type="PANTHER" id="PTHR33362">
    <property type="entry name" value="SIALIC ACID TRAP TRANSPORTER PERMEASE PROTEIN SIAT-RELATED"/>
    <property type="match status" value="1"/>
</dbReference>
<dbReference type="InterPro" id="IPR004681">
    <property type="entry name" value="TRAP_DctM"/>
</dbReference>
<proteinExistence type="inferred from homology"/>
<feature type="transmembrane region" description="Helical" evidence="7">
    <location>
        <begin position="346"/>
        <end position="376"/>
    </location>
</feature>
<dbReference type="Pfam" id="PF06808">
    <property type="entry name" value="DctM"/>
    <property type="match status" value="1"/>
</dbReference>
<feature type="transmembrane region" description="Helical" evidence="7">
    <location>
        <begin position="432"/>
        <end position="453"/>
    </location>
</feature>
<sequence>MSSTLSLRHGRFMVPPVVAILAVAFCVVLALQGQYIGFLFATLFTLLVMGVPIAICLAGSCLLYVYLSGQVPDIIVAHRMINGVDSFPLLAIPFFILAGNLMNNGGITNRIFDFALALMGWMRGGLGHVNVGASIVFSGMSGAAVADAGGLGTIEIKAMRDAGYDQEFAVGITAASSTIGPIIPPSLPMVIYGVMAGASVGQLFVAGLVPGLLMGVVLMVMIAVLARRRGYQRDTTFALKTLRITFARAFLSLLTPVIIVGGIITGMFTPTEAAIAAVVYALFLGTVVYRTLTWRRLVQVSMETIETTAIILMIVAGASIFAWILTSNQVTQQVVALFGPIADNPVAVLLLINLVLIIVGCFMETIAAITILVPVLLPVAVNAGIDPVHFGVIMVLNLMIGLLTPPVGMVIYVLSRVSNIPFERCMRGTLPFLVPLFLALLLVTFIPALSMWLPTLIYR</sequence>
<evidence type="ECO:0000313" key="10">
    <source>
        <dbReference type="Proteomes" id="UP001319883"/>
    </source>
</evidence>
<evidence type="ECO:0000256" key="7">
    <source>
        <dbReference type="RuleBase" id="RU369079"/>
    </source>
</evidence>
<feature type="transmembrane region" description="Helical" evidence="7">
    <location>
        <begin position="87"/>
        <end position="104"/>
    </location>
</feature>
<evidence type="ECO:0000313" key="9">
    <source>
        <dbReference type="EMBL" id="MBZ9568984.1"/>
    </source>
</evidence>
<comment type="function">
    <text evidence="7">Part of the tripartite ATP-independent periplasmic (TRAP) transport system.</text>
</comment>
<evidence type="ECO:0000256" key="5">
    <source>
        <dbReference type="ARBA" id="ARBA00022989"/>
    </source>
</evidence>
<feature type="transmembrane region" description="Helical" evidence="7">
    <location>
        <begin position="304"/>
        <end position="326"/>
    </location>
</feature>
<evidence type="ECO:0000256" key="3">
    <source>
        <dbReference type="ARBA" id="ARBA00022519"/>
    </source>
</evidence>
<comment type="similarity">
    <text evidence="7">Belongs to the TRAP transporter large permease family.</text>
</comment>
<keyword evidence="10" id="KW-1185">Reference proteome</keyword>